<dbReference type="Proteomes" id="UP000308600">
    <property type="component" value="Unassembled WGS sequence"/>
</dbReference>
<evidence type="ECO:0000313" key="1">
    <source>
        <dbReference type="EMBL" id="TFK66656.1"/>
    </source>
</evidence>
<protein>
    <submittedName>
        <fullName evidence="1">Kinase-like protein</fullName>
    </submittedName>
</protein>
<accession>A0ACD3AMB4</accession>
<sequence>MPIRHISIRTAGCTEIRHTGSFFQKAHPLPLTPTFTFIIDINTLFPMQTSTHIHFPACPTGMGDSLQSNLSDVDLKLVTEALNEMEKMNVLNEEFANHKAEAVQSVSPRLTENPHVQPKKKRFGMLSFGQLFVRTSSIFSSKEPVRSEEGGPNGRLVVDTPPHGEGAYHNSSEQNVVETNDASETNVIPTTPRITLQSFDISHELGYGSQGAVYLGRTRYLKSEKLFAIKIIRKRERAERSVQLLLNEQHILSRLRGHPLLLEMAASFHDSKNYYIVTNYCSGGDLQSLLDGQNGKRLPIDRVQFFMAELVCGVHYLHKNGVIHRDLKPSNILLSSTGHIVIADFGLVRFSGNKPIAPHRTTSYPKDKVGSDHSDTWCGTVEYMPPEMIEAKPYGPAIDVWALGIIMFQMLEGKVSSVLIAFYALLMVHSSCRSLAMICARSRG</sequence>
<dbReference type="EMBL" id="ML208398">
    <property type="protein sequence ID" value="TFK66656.1"/>
    <property type="molecule type" value="Genomic_DNA"/>
</dbReference>
<organism evidence="1 2">
    <name type="scientific">Pluteus cervinus</name>
    <dbReference type="NCBI Taxonomy" id="181527"/>
    <lineage>
        <taxon>Eukaryota</taxon>
        <taxon>Fungi</taxon>
        <taxon>Dikarya</taxon>
        <taxon>Basidiomycota</taxon>
        <taxon>Agaricomycotina</taxon>
        <taxon>Agaricomycetes</taxon>
        <taxon>Agaricomycetidae</taxon>
        <taxon>Agaricales</taxon>
        <taxon>Pluteineae</taxon>
        <taxon>Pluteaceae</taxon>
        <taxon>Pluteus</taxon>
    </lineage>
</organism>
<reference evidence="1 2" key="1">
    <citation type="journal article" date="2019" name="Nat. Ecol. Evol.">
        <title>Megaphylogeny resolves global patterns of mushroom evolution.</title>
        <authorList>
            <person name="Varga T."/>
            <person name="Krizsan K."/>
            <person name="Foldi C."/>
            <person name="Dima B."/>
            <person name="Sanchez-Garcia M."/>
            <person name="Sanchez-Ramirez S."/>
            <person name="Szollosi G.J."/>
            <person name="Szarkandi J.G."/>
            <person name="Papp V."/>
            <person name="Albert L."/>
            <person name="Andreopoulos W."/>
            <person name="Angelini C."/>
            <person name="Antonin V."/>
            <person name="Barry K.W."/>
            <person name="Bougher N.L."/>
            <person name="Buchanan P."/>
            <person name="Buyck B."/>
            <person name="Bense V."/>
            <person name="Catcheside P."/>
            <person name="Chovatia M."/>
            <person name="Cooper J."/>
            <person name="Damon W."/>
            <person name="Desjardin D."/>
            <person name="Finy P."/>
            <person name="Geml J."/>
            <person name="Haridas S."/>
            <person name="Hughes K."/>
            <person name="Justo A."/>
            <person name="Karasinski D."/>
            <person name="Kautmanova I."/>
            <person name="Kiss B."/>
            <person name="Kocsube S."/>
            <person name="Kotiranta H."/>
            <person name="LaButti K.M."/>
            <person name="Lechner B.E."/>
            <person name="Liimatainen K."/>
            <person name="Lipzen A."/>
            <person name="Lukacs Z."/>
            <person name="Mihaltcheva S."/>
            <person name="Morgado L.N."/>
            <person name="Niskanen T."/>
            <person name="Noordeloos M.E."/>
            <person name="Ohm R.A."/>
            <person name="Ortiz-Santana B."/>
            <person name="Ovrebo C."/>
            <person name="Racz N."/>
            <person name="Riley R."/>
            <person name="Savchenko A."/>
            <person name="Shiryaev A."/>
            <person name="Soop K."/>
            <person name="Spirin V."/>
            <person name="Szebenyi C."/>
            <person name="Tomsovsky M."/>
            <person name="Tulloss R.E."/>
            <person name="Uehling J."/>
            <person name="Grigoriev I.V."/>
            <person name="Vagvolgyi C."/>
            <person name="Papp T."/>
            <person name="Martin F.M."/>
            <person name="Miettinen O."/>
            <person name="Hibbett D.S."/>
            <person name="Nagy L.G."/>
        </authorList>
    </citation>
    <scope>NUCLEOTIDE SEQUENCE [LARGE SCALE GENOMIC DNA]</scope>
    <source>
        <strain evidence="1 2">NL-1719</strain>
    </source>
</reference>
<gene>
    <name evidence="1" type="ORF">BDN72DRAFT_140020</name>
</gene>
<proteinExistence type="predicted"/>
<keyword evidence="2" id="KW-1185">Reference proteome</keyword>
<evidence type="ECO:0000313" key="2">
    <source>
        <dbReference type="Proteomes" id="UP000308600"/>
    </source>
</evidence>
<name>A0ACD3AMB4_9AGAR</name>